<proteinExistence type="inferred from homology"/>
<dbReference type="Proteomes" id="UP000003671">
    <property type="component" value="Unassembled WGS sequence"/>
</dbReference>
<evidence type="ECO:0000256" key="1">
    <source>
        <dbReference type="ARBA" id="ARBA00005721"/>
    </source>
</evidence>
<dbReference type="HOGENOM" id="CLU_113198_4_2_9"/>
<comment type="similarity">
    <text evidence="1">Belongs to the asp23 family.</text>
</comment>
<dbReference type="PANTHER" id="PTHR34297">
    <property type="entry name" value="HYPOTHETICAL CYTOSOLIC PROTEIN-RELATED"/>
    <property type="match status" value="1"/>
</dbReference>
<dbReference type="AlphaFoldDB" id="C9KK30"/>
<evidence type="ECO:0000313" key="3">
    <source>
        <dbReference type="Proteomes" id="UP000003671"/>
    </source>
</evidence>
<dbReference type="PANTHER" id="PTHR34297:SF2">
    <property type="entry name" value="ASP23_GLS24 FAMILY ENVELOPE STRESS RESPONSE PROTEIN"/>
    <property type="match status" value="1"/>
</dbReference>
<comment type="caution">
    <text evidence="2">The sequence shown here is derived from an EMBL/GenBank/DDBJ whole genome shotgun (WGS) entry which is preliminary data.</text>
</comment>
<protein>
    <recommendedName>
        <fullName evidence="4">Alkaline shock protein 23</fullName>
    </recommendedName>
</protein>
<accession>C9KK30</accession>
<dbReference type="EMBL" id="ABWK02000009">
    <property type="protein sequence ID" value="EEX69480.1"/>
    <property type="molecule type" value="Genomic_DNA"/>
</dbReference>
<dbReference type="STRING" id="500635.MITSMUL_03528"/>
<dbReference type="PATRIC" id="fig|500635.8.peg.925"/>
<reference evidence="2" key="1">
    <citation type="submission" date="2009-09" db="EMBL/GenBank/DDBJ databases">
        <authorList>
            <person name="Weinstock G."/>
            <person name="Sodergren E."/>
            <person name="Clifton S."/>
            <person name="Fulton L."/>
            <person name="Fulton B."/>
            <person name="Courtney L."/>
            <person name="Fronick C."/>
            <person name="Harrison M."/>
            <person name="Strong C."/>
            <person name="Farmer C."/>
            <person name="Delahaunty K."/>
            <person name="Markovic C."/>
            <person name="Hall O."/>
            <person name="Minx P."/>
            <person name="Tomlinson C."/>
            <person name="Mitreva M."/>
            <person name="Nelson J."/>
            <person name="Hou S."/>
            <person name="Wollam A."/>
            <person name="Pepin K.H."/>
            <person name="Johnson M."/>
            <person name="Bhonagiri V."/>
            <person name="Nash W.E."/>
            <person name="Warren W."/>
            <person name="Chinwalla A."/>
            <person name="Mardis E.R."/>
            <person name="Wilson R.K."/>
        </authorList>
    </citation>
    <scope>NUCLEOTIDE SEQUENCE [LARGE SCALE GENOMIC DNA]</scope>
    <source>
        <strain evidence="2">DSM 20544</strain>
    </source>
</reference>
<sequence>MTGAHYAPAVHASVESQLIHSKSGKGAFIMANEKEIVKKDSSLGAIRIADEVVSIIAGLAATEVDGIAGMSGGIAGGIAEMLGRKNFAKGVKVEVGEKEAAVDLFIIVKYGVRIPDIALAVQENVKQAIETMTGLSVVEVNVHVQGVGFPEETTKQDEVRVR</sequence>
<dbReference type="Pfam" id="PF03780">
    <property type="entry name" value="Asp23"/>
    <property type="match status" value="1"/>
</dbReference>
<evidence type="ECO:0008006" key="4">
    <source>
        <dbReference type="Google" id="ProtNLM"/>
    </source>
</evidence>
<dbReference type="eggNOG" id="COG1302">
    <property type="taxonomic scope" value="Bacteria"/>
</dbReference>
<evidence type="ECO:0000313" key="2">
    <source>
        <dbReference type="EMBL" id="EEX69480.1"/>
    </source>
</evidence>
<organism evidence="2 3">
    <name type="scientific">Mitsuokella multacida DSM 20544</name>
    <dbReference type="NCBI Taxonomy" id="500635"/>
    <lineage>
        <taxon>Bacteria</taxon>
        <taxon>Bacillati</taxon>
        <taxon>Bacillota</taxon>
        <taxon>Negativicutes</taxon>
        <taxon>Selenomonadales</taxon>
        <taxon>Selenomonadaceae</taxon>
        <taxon>Mitsuokella</taxon>
    </lineage>
</organism>
<dbReference type="InterPro" id="IPR005531">
    <property type="entry name" value="Asp23"/>
</dbReference>
<keyword evidence="3" id="KW-1185">Reference proteome</keyword>
<gene>
    <name evidence="2" type="ORF">MITSMUL_03528</name>
</gene>
<name>C9KK30_9FIRM</name>